<name>A0A4Q8AA22_9MICC</name>
<evidence type="ECO:0000313" key="2">
    <source>
        <dbReference type="EMBL" id="RZU60940.1"/>
    </source>
</evidence>
<protein>
    <submittedName>
        <fullName evidence="2">Methyltransferase family protein</fullName>
    </submittedName>
</protein>
<dbReference type="EMBL" id="SHLA01000001">
    <property type="protein sequence ID" value="RZU60940.1"/>
    <property type="molecule type" value="Genomic_DNA"/>
</dbReference>
<dbReference type="GO" id="GO:0032259">
    <property type="term" value="P:methylation"/>
    <property type="evidence" value="ECO:0007669"/>
    <property type="project" value="UniProtKB-KW"/>
</dbReference>
<keyword evidence="2" id="KW-0489">Methyltransferase</keyword>
<sequence length="251" mass="28452">MLGRMIDLWRQAFSESKMVGWDFSCLDGRMTADEPWWDFEEDCRAEMARARLIVDLGTGGGERLQALLGSDGVAARRIVATEGWQPNVRIAREVLSASGVEVVQYDAERDSEMPFDNESIDLLMCRHEAIDAREIARILAPGGRLLMQQVDGYDAEEIHEWFDVPFEYPHVTAGHYVDELESAGLRIDQVNNWRGTMEFKDVTALVTYLALVPWDAPCFTVDAHADQLATLDASRPIRVTQRRFRVYAAKP</sequence>
<dbReference type="SUPFAM" id="SSF53335">
    <property type="entry name" value="S-adenosyl-L-methionine-dependent methyltransferases"/>
    <property type="match status" value="1"/>
</dbReference>
<dbReference type="Proteomes" id="UP000292685">
    <property type="component" value="Unassembled WGS sequence"/>
</dbReference>
<evidence type="ECO:0000259" key="1">
    <source>
        <dbReference type="Pfam" id="PF08241"/>
    </source>
</evidence>
<organism evidence="2 3">
    <name type="scientific">Zhihengliuella halotolerans</name>
    <dbReference type="NCBI Taxonomy" id="370736"/>
    <lineage>
        <taxon>Bacteria</taxon>
        <taxon>Bacillati</taxon>
        <taxon>Actinomycetota</taxon>
        <taxon>Actinomycetes</taxon>
        <taxon>Micrococcales</taxon>
        <taxon>Micrococcaceae</taxon>
        <taxon>Zhihengliuella</taxon>
    </lineage>
</organism>
<dbReference type="AlphaFoldDB" id="A0A4Q8AA22"/>
<keyword evidence="2" id="KW-0808">Transferase</keyword>
<comment type="caution">
    <text evidence="2">The sequence shown here is derived from an EMBL/GenBank/DDBJ whole genome shotgun (WGS) entry which is preliminary data.</text>
</comment>
<dbReference type="InterPro" id="IPR029063">
    <property type="entry name" value="SAM-dependent_MTases_sf"/>
</dbReference>
<feature type="domain" description="Methyltransferase type 11" evidence="1">
    <location>
        <begin position="54"/>
        <end position="146"/>
    </location>
</feature>
<proteinExistence type="predicted"/>
<dbReference type="PANTHER" id="PTHR43460">
    <property type="entry name" value="METHYLTRANSFERASE"/>
    <property type="match status" value="1"/>
</dbReference>
<keyword evidence="3" id="KW-1185">Reference proteome</keyword>
<accession>A0A4Q8AA22</accession>
<dbReference type="InterPro" id="IPR013216">
    <property type="entry name" value="Methyltransf_11"/>
</dbReference>
<evidence type="ECO:0000313" key="3">
    <source>
        <dbReference type="Proteomes" id="UP000292685"/>
    </source>
</evidence>
<dbReference type="PANTHER" id="PTHR43460:SF1">
    <property type="entry name" value="METHYLTRANSFERASE TYPE 11 DOMAIN-CONTAINING PROTEIN"/>
    <property type="match status" value="1"/>
</dbReference>
<gene>
    <name evidence="2" type="ORF">EV380_0494</name>
</gene>
<dbReference type="InterPro" id="IPR052939">
    <property type="entry name" value="23S_rRNA_MeTrnsfrase_RlmA"/>
</dbReference>
<dbReference type="CDD" id="cd02440">
    <property type="entry name" value="AdoMet_MTases"/>
    <property type="match status" value="1"/>
</dbReference>
<dbReference type="Gene3D" id="3.40.50.150">
    <property type="entry name" value="Vaccinia Virus protein VP39"/>
    <property type="match status" value="1"/>
</dbReference>
<dbReference type="GO" id="GO:0008757">
    <property type="term" value="F:S-adenosylmethionine-dependent methyltransferase activity"/>
    <property type="evidence" value="ECO:0007669"/>
    <property type="project" value="InterPro"/>
</dbReference>
<reference evidence="2 3" key="1">
    <citation type="submission" date="2019-02" db="EMBL/GenBank/DDBJ databases">
        <title>Sequencing the genomes of 1000 actinobacteria strains.</title>
        <authorList>
            <person name="Klenk H.-P."/>
        </authorList>
    </citation>
    <scope>NUCLEOTIDE SEQUENCE [LARGE SCALE GENOMIC DNA]</scope>
    <source>
        <strain evidence="2 3">DSM 17364</strain>
    </source>
</reference>
<dbReference type="Pfam" id="PF08241">
    <property type="entry name" value="Methyltransf_11"/>
    <property type="match status" value="1"/>
</dbReference>